<dbReference type="InterPro" id="IPR045584">
    <property type="entry name" value="Pilin-like"/>
</dbReference>
<dbReference type="AlphaFoldDB" id="B9XIQ9"/>
<sequence length="237" mass="26184" precursor="true">MNSSAQTNVVKKCRAFTLIELLVVIAIIGILAALLLPTLASAKKTARRIKCASNLKQLAAGMQLYADDHNDYLPGPAWQGFYPVYDDNEELFLLRYLATYLGQPAPSSTIKGVEVATCPESAALTKMSLSGNLSTTLRQPLSYIISITVTNIKDDVVTRPFGYPYKSLPNSNGQTTNEPPKRLHEIRSPTTSWAMVDADQMNAISLAQYYTFIPANKAHGKVRNNLFFDWHVEAVKD</sequence>
<dbReference type="EMBL" id="ABOX02000018">
    <property type="protein sequence ID" value="EEF60322.1"/>
    <property type="molecule type" value="Genomic_DNA"/>
</dbReference>
<keyword evidence="1" id="KW-0488">Methylation</keyword>
<evidence type="ECO:0000259" key="2">
    <source>
        <dbReference type="Pfam" id="PF07596"/>
    </source>
</evidence>
<dbReference type="GO" id="GO:0015628">
    <property type="term" value="P:protein secretion by the type II secretion system"/>
    <property type="evidence" value="ECO:0007669"/>
    <property type="project" value="InterPro"/>
</dbReference>
<proteinExistence type="predicted"/>
<feature type="domain" description="DUF1559" evidence="2">
    <location>
        <begin position="41"/>
        <end position="81"/>
    </location>
</feature>
<dbReference type="InterPro" id="IPR000983">
    <property type="entry name" value="Bac_GSPG_pilin"/>
</dbReference>
<dbReference type="GO" id="GO:0015627">
    <property type="term" value="C:type II protein secretion system complex"/>
    <property type="evidence" value="ECO:0007669"/>
    <property type="project" value="InterPro"/>
</dbReference>
<gene>
    <name evidence="3" type="ORF">Cflav_PD3018</name>
</gene>
<dbReference type="PANTHER" id="PTHR30093">
    <property type="entry name" value="GENERAL SECRETION PATHWAY PROTEIN G"/>
    <property type="match status" value="1"/>
</dbReference>
<dbReference type="Pfam" id="PF07963">
    <property type="entry name" value="N_methyl"/>
    <property type="match status" value="1"/>
</dbReference>
<accession>B9XIQ9</accession>
<dbReference type="NCBIfam" id="TIGR02532">
    <property type="entry name" value="IV_pilin_GFxxxE"/>
    <property type="match status" value="1"/>
</dbReference>
<dbReference type="Gene3D" id="3.30.700.10">
    <property type="entry name" value="Glycoprotein, Type 4 Pilin"/>
    <property type="match status" value="1"/>
</dbReference>
<dbReference type="SUPFAM" id="SSF54523">
    <property type="entry name" value="Pili subunits"/>
    <property type="match status" value="1"/>
</dbReference>
<keyword evidence="4" id="KW-1185">Reference proteome</keyword>
<dbReference type="STRING" id="320771.Cflav_PD3018"/>
<evidence type="ECO:0000256" key="1">
    <source>
        <dbReference type="ARBA" id="ARBA00022481"/>
    </source>
</evidence>
<reference evidence="3 4" key="1">
    <citation type="journal article" date="2011" name="J. Bacteriol.">
        <title>Genome sequence of 'Pedosphaera parvula' Ellin514, an aerobic Verrucomicrobial isolate from pasture soil.</title>
        <authorList>
            <person name="Kant R."/>
            <person name="van Passel M.W."/>
            <person name="Sangwan P."/>
            <person name="Palva A."/>
            <person name="Lucas S."/>
            <person name="Copeland A."/>
            <person name="Lapidus A."/>
            <person name="Glavina Del Rio T."/>
            <person name="Dalin E."/>
            <person name="Tice H."/>
            <person name="Bruce D."/>
            <person name="Goodwin L."/>
            <person name="Pitluck S."/>
            <person name="Chertkov O."/>
            <person name="Larimer F.W."/>
            <person name="Land M.L."/>
            <person name="Hauser L."/>
            <person name="Brettin T.S."/>
            <person name="Detter J.C."/>
            <person name="Han S."/>
            <person name="de Vos W.M."/>
            <person name="Janssen P.H."/>
            <person name="Smidt H."/>
        </authorList>
    </citation>
    <scope>NUCLEOTIDE SEQUENCE [LARGE SCALE GENOMIC DNA]</scope>
    <source>
        <strain evidence="3 4">Ellin514</strain>
    </source>
</reference>
<protein>
    <submittedName>
        <fullName evidence="3">Type II secretory pathway pseudopilin PulG-like protein</fullName>
    </submittedName>
</protein>
<organism evidence="3 4">
    <name type="scientific">Pedosphaera parvula (strain Ellin514)</name>
    <dbReference type="NCBI Taxonomy" id="320771"/>
    <lineage>
        <taxon>Bacteria</taxon>
        <taxon>Pseudomonadati</taxon>
        <taxon>Verrucomicrobiota</taxon>
        <taxon>Pedosphaerae</taxon>
        <taxon>Pedosphaerales</taxon>
        <taxon>Pedosphaeraceae</taxon>
        <taxon>Pedosphaera</taxon>
    </lineage>
</organism>
<dbReference type="Proteomes" id="UP000003688">
    <property type="component" value="Unassembled WGS sequence"/>
</dbReference>
<dbReference type="RefSeq" id="WP_007415702.1">
    <property type="nucleotide sequence ID" value="NZ_ABOX02000018.1"/>
</dbReference>
<comment type="caution">
    <text evidence="3">The sequence shown here is derived from an EMBL/GenBank/DDBJ whole genome shotgun (WGS) entry which is preliminary data.</text>
</comment>
<name>B9XIQ9_PEDPL</name>
<dbReference type="OrthoDB" id="199875at2"/>
<dbReference type="InterPro" id="IPR012902">
    <property type="entry name" value="N_methyl_site"/>
</dbReference>
<dbReference type="InterPro" id="IPR011453">
    <property type="entry name" value="DUF1559"/>
</dbReference>
<dbReference type="Pfam" id="PF07596">
    <property type="entry name" value="SBP_bac_10"/>
    <property type="match status" value="1"/>
</dbReference>
<evidence type="ECO:0000313" key="3">
    <source>
        <dbReference type="EMBL" id="EEF60322.1"/>
    </source>
</evidence>
<dbReference type="PRINTS" id="PR00813">
    <property type="entry name" value="BCTERIALGSPG"/>
</dbReference>
<dbReference type="PANTHER" id="PTHR30093:SF2">
    <property type="entry name" value="TYPE II SECRETION SYSTEM PROTEIN H"/>
    <property type="match status" value="1"/>
</dbReference>
<evidence type="ECO:0000313" key="4">
    <source>
        <dbReference type="Proteomes" id="UP000003688"/>
    </source>
</evidence>